<dbReference type="SFLD" id="SFLDG01153">
    <property type="entry name" value="Main.4:_Theta-like"/>
    <property type="match status" value="1"/>
</dbReference>
<feature type="domain" description="GST N-terminal" evidence="3">
    <location>
        <begin position="87"/>
        <end position="168"/>
    </location>
</feature>
<dbReference type="CDD" id="cd03045">
    <property type="entry name" value="GST_N_Delta_Epsilon"/>
    <property type="match status" value="1"/>
</dbReference>
<name>A0AAW0U1G1_SCYPA</name>
<keyword evidence="6" id="KW-1185">Reference proteome</keyword>
<evidence type="ECO:0008006" key="7">
    <source>
        <dbReference type="Google" id="ProtNLM"/>
    </source>
</evidence>
<dbReference type="PROSITE" id="PS50404">
    <property type="entry name" value="GST_NTER"/>
    <property type="match status" value="1"/>
</dbReference>
<dbReference type="SFLD" id="SFLDS00019">
    <property type="entry name" value="Glutathione_Transferase_(cytos"/>
    <property type="match status" value="1"/>
</dbReference>
<dbReference type="InterPro" id="IPR040079">
    <property type="entry name" value="Glutathione_S-Trfase"/>
</dbReference>
<dbReference type="SFLD" id="SFLDG00358">
    <property type="entry name" value="Main_(cytGST)"/>
    <property type="match status" value="1"/>
</dbReference>
<dbReference type="InterPro" id="IPR004045">
    <property type="entry name" value="Glutathione_S-Trfase_N"/>
</dbReference>
<evidence type="ECO:0000259" key="3">
    <source>
        <dbReference type="PROSITE" id="PS50404"/>
    </source>
</evidence>
<evidence type="ECO:0000313" key="6">
    <source>
        <dbReference type="Proteomes" id="UP001487740"/>
    </source>
</evidence>
<dbReference type="Proteomes" id="UP001487740">
    <property type="component" value="Unassembled WGS sequence"/>
</dbReference>
<proteinExistence type="predicted"/>
<dbReference type="GO" id="GO:0006749">
    <property type="term" value="P:glutathione metabolic process"/>
    <property type="evidence" value="ECO:0007669"/>
    <property type="project" value="TreeGrafter"/>
</dbReference>
<dbReference type="Pfam" id="PF13410">
    <property type="entry name" value="GST_C_2"/>
    <property type="match status" value="1"/>
</dbReference>
<dbReference type="InterPro" id="IPR010987">
    <property type="entry name" value="Glutathione-S-Trfase_C-like"/>
</dbReference>
<evidence type="ECO:0000313" key="5">
    <source>
        <dbReference type="EMBL" id="KAK8392730.1"/>
    </source>
</evidence>
<dbReference type="CDD" id="cd03177">
    <property type="entry name" value="GST_C_Delta_Epsilon"/>
    <property type="match status" value="1"/>
</dbReference>
<dbReference type="FunFam" id="1.20.1050.10:FF:000007">
    <property type="entry name" value="Glutathione S-transferase 1-1"/>
    <property type="match status" value="1"/>
</dbReference>
<dbReference type="Pfam" id="PF13417">
    <property type="entry name" value="GST_N_3"/>
    <property type="match status" value="1"/>
</dbReference>
<feature type="domain" description="GST C-terminal" evidence="4">
    <location>
        <begin position="174"/>
        <end position="306"/>
    </location>
</feature>
<evidence type="ECO:0000256" key="2">
    <source>
        <dbReference type="SAM" id="MobiDB-lite"/>
    </source>
</evidence>
<sequence length="306" mass="34129">MCYEVLVHRRAEEGASQGPRCSDPVVWGRRAQVTARQTRTDPHPHSDLVTTRHVSRDCQQKDTEQQGDARQRSREQFRLCHCLVIAMAPTLYSFGLSPYCRSVVLTVRALGLDVDLKTIDLLKQEQLKPEFVAINSQHTVPTLVDGDLVLTESRAICTYLISRYAKDDSLYPKDVITRAKIDGLLYFDCSTLCIRWRAAVHPVMKDGAAKPSEAAMKNLYEALTWLDEKLAQHPDRYLAGTAQPTVADLAIAAWACTYTASNFSLAQYPHVTAWLARCRENLTGFDECEEGAAHCATCSCHAVASP</sequence>
<evidence type="ECO:0000259" key="4">
    <source>
        <dbReference type="PROSITE" id="PS50405"/>
    </source>
</evidence>
<organism evidence="5 6">
    <name type="scientific">Scylla paramamosain</name>
    <name type="common">Mud crab</name>
    <dbReference type="NCBI Taxonomy" id="85552"/>
    <lineage>
        <taxon>Eukaryota</taxon>
        <taxon>Metazoa</taxon>
        <taxon>Ecdysozoa</taxon>
        <taxon>Arthropoda</taxon>
        <taxon>Crustacea</taxon>
        <taxon>Multicrustacea</taxon>
        <taxon>Malacostraca</taxon>
        <taxon>Eumalacostraca</taxon>
        <taxon>Eucarida</taxon>
        <taxon>Decapoda</taxon>
        <taxon>Pleocyemata</taxon>
        <taxon>Brachyura</taxon>
        <taxon>Eubrachyura</taxon>
        <taxon>Portunoidea</taxon>
        <taxon>Portunidae</taxon>
        <taxon>Portuninae</taxon>
        <taxon>Scylla</taxon>
    </lineage>
</organism>
<dbReference type="PANTHER" id="PTHR43969:SF9">
    <property type="entry name" value="GLUTATHIONE S TRANSFERASE D10, ISOFORM A-RELATED"/>
    <property type="match status" value="1"/>
</dbReference>
<dbReference type="PANTHER" id="PTHR43969">
    <property type="entry name" value="GLUTATHIONE S TRANSFERASE D10, ISOFORM A-RELATED"/>
    <property type="match status" value="1"/>
</dbReference>
<dbReference type="InterPro" id="IPR036249">
    <property type="entry name" value="Thioredoxin-like_sf"/>
</dbReference>
<feature type="region of interest" description="Disordered" evidence="2">
    <location>
        <begin position="32"/>
        <end position="70"/>
    </location>
</feature>
<dbReference type="InterPro" id="IPR036282">
    <property type="entry name" value="Glutathione-S-Trfase_C_sf"/>
</dbReference>
<dbReference type="GO" id="GO:0004364">
    <property type="term" value="F:glutathione transferase activity"/>
    <property type="evidence" value="ECO:0007669"/>
    <property type="project" value="TreeGrafter"/>
</dbReference>
<dbReference type="SUPFAM" id="SSF52833">
    <property type="entry name" value="Thioredoxin-like"/>
    <property type="match status" value="1"/>
</dbReference>
<protein>
    <recommendedName>
        <fullName evidence="7">Glutathione S-transferase</fullName>
    </recommendedName>
</protein>
<reference evidence="5 6" key="1">
    <citation type="submission" date="2023-03" db="EMBL/GenBank/DDBJ databases">
        <title>High-quality genome of Scylla paramamosain provides insights in environmental adaptation.</title>
        <authorList>
            <person name="Zhang L."/>
        </authorList>
    </citation>
    <scope>NUCLEOTIDE SEQUENCE [LARGE SCALE GENOMIC DNA]</scope>
    <source>
        <strain evidence="5">LZ_2023a</strain>
        <tissue evidence="5">Muscle</tissue>
    </source>
</reference>
<dbReference type="SUPFAM" id="SSF47616">
    <property type="entry name" value="GST C-terminal domain-like"/>
    <property type="match status" value="1"/>
</dbReference>
<dbReference type="FunFam" id="3.40.30.10:FF:000034">
    <property type="entry name" value="glutathione S-transferase 1"/>
    <property type="match status" value="1"/>
</dbReference>
<evidence type="ECO:0000256" key="1">
    <source>
        <dbReference type="ARBA" id="ARBA00011738"/>
    </source>
</evidence>
<accession>A0AAW0U1G1</accession>
<dbReference type="Gene3D" id="3.40.30.10">
    <property type="entry name" value="Glutaredoxin"/>
    <property type="match status" value="1"/>
</dbReference>
<comment type="subunit">
    <text evidence="1">Homodimer.</text>
</comment>
<dbReference type="AlphaFoldDB" id="A0AAW0U1G1"/>
<gene>
    <name evidence="5" type="ORF">O3P69_014870</name>
</gene>
<dbReference type="PROSITE" id="PS50405">
    <property type="entry name" value="GST_CTER"/>
    <property type="match status" value="1"/>
</dbReference>
<dbReference type="EMBL" id="JARAKH010000022">
    <property type="protein sequence ID" value="KAK8392730.1"/>
    <property type="molecule type" value="Genomic_DNA"/>
</dbReference>
<dbReference type="Gene3D" id="1.20.1050.10">
    <property type="match status" value="1"/>
</dbReference>
<comment type="caution">
    <text evidence="5">The sequence shown here is derived from an EMBL/GenBank/DDBJ whole genome shotgun (WGS) entry which is preliminary data.</text>
</comment>
<feature type="compositionally biased region" description="Basic and acidic residues" evidence="2">
    <location>
        <begin position="54"/>
        <end position="70"/>
    </location>
</feature>